<protein>
    <submittedName>
        <fullName evidence="1">Uncharacterized protein</fullName>
    </submittedName>
</protein>
<reference evidence="1" key="1">
    <citation type="submission" date="2018-05" db="EMBL/GenBank/DDBJ databases">
        <authorList>
            <person name="Lanie J.A."/>
            <person name="Ng W.-L."/>
            <person name="Kazmierczak K.M."/>
            <person name="Andrzejewski T.M."/>
            <person name="Davidsen T.M."/>
            <person name="Wayne K.J."/>
            <person name="Tettelin H."/>
            <person name="Glass J.I."/>
            <person name="Rusch D."/>
            <person name="Podicherti R."/>
            <person name="Tsui H.-C.T."/>
            <person name="Winkler M.E."/>
        </authorList>
    </citation>
    <scope>NUCLEOTIDE SEQUENCE</scope>
</reference>
<evidence type="ECO:0000313" key="1">
    <source>
        <dbReference type="EMBL" id="SVE15760.1"/>
    </source>
</evidence>
<sequence length="27" mass="2836">MSNIRVARITKVGLVDSGQGVDRGPLP</sequence>
<organism evidence="1">
    <name type="scientific">marine metagenome</name>
    <dbReference type="NCBI Taxonomy" id="408172"/>
    <lineage>
        <taxon>unclassified sequences</taxon>
        <taxon>metagenomes</taxon>
        <taxon>ecological metagenomes</taxon>
    </lineage>
</organism>
<accession>A0A383B7I4</accession>
<gene>
    <name evidence="1" type="ORF">METZ01_LOCUS468614</name>
</gene>
<dbReference type="EMBL" id="UINC01197997">
    <property type="protein sequence ID" value="SVE15760.1"/>
    <property type="molecule type" value="Genomic_DNA"/>
</dbReference>
<dbReference type="AlphaFoldDB" id="A0A383B7I4"/>
<proteinExistence type="predicted"/>
<name>A0A383B7I4_9ZZZZ</name>